<organism evidence="1 2">
    <name type="scientific">Actinomadura adrarensis</name>
    <dbReference type="NCBI Taxonomy" id="1819600"/>
    <lineage>
        <taxon>Bacteria</taxon>
        <taxon>Bacillati</taxon>
        <taxon>Actinomycetota</taxon>
        <taxon>Actinomycetes</taxon>
        <taxon>Streptosporangiales</taxon>
        <taxon>Thermomonosporaceae</taxon>
        <taxon>Actinomadura</taxon>
    </lineage>
</organism>
<gene>
    <name evidence="1" type="ORF">ACFQ07_31515</name>
</gene>
<reference evidence="2" key="1">
    <citation type="journal article" date="2019" name="Int. J. Syst. Evol. Microbiol.">
        <title>The Global Catalogue of Microorganisms (GCM) 10K type strain sequencing project: providing services to taxonomists for standard genome sequencing and annotation.</title>
        <authorList>
            <consortium name="The Broad Institute Genomics Platform"/>
            <consortium name="The Broad Institute Genome Sequencing Center for Infectious Disease"/>
            <person name="Wu L."/>
            <person name="Ma J."/>
        </authorList>
    </citation>
    <scope>NUCLEOTIDE SEQUENCE [LARGE SCALE GENOMIC DNA]</scope>
    <source>
        <strain evidence="2">JCM 31696</strain>
    </source>
</reference>
<dbReference type="Proteomes" id="UP001597083">
    <property type="component" value="Unassembled WGS sequence"/>
</dbReference>
<keyword evidence="2" id="KW-1185">Reference proteome</keyword>
<evidence type="ECO:0008006" key="3">
    <source>
        <dbReference type="Google" id="ProtNLM"/>
    </source>
</evidence>
<accession>A0ABW3CT55</accession>
<name>A0ABW3CT55_9ACTN</name>
<sequence>MSAQNGLDELVRWANAEAERLRGLSERHLPLQAGTASYALQHVTSALAFLQRVAPGTTFTRSAETLFEKESNQHAAWVVKSMAAILEAWAKSTSETWAQTLPFEVQSRIEAATDLMEQVQLLLDEPKVHPAAPTVLAGAALEEFLRSRVVAMGLTPNGKPGINTYAAALQAAGDLSRQEVKDITAWAGRRNDAAHGDFDDLTRESARLMVDGINLFLQKRT</sequence>
<evidence type="ECO:0000313" key="2">
    <source>
        <dbReference type="Proteomes" id="UP001597083"/>
    </source>
</evidence>
<dbReference type="EMBL" id="JBHTIR010004264">
    <property type="protein sequence ID" value="MFD0856803.1"/>
    <property type="molecule type" value="Genomic_DNA"/>
</dbReference>
<proteinExistence type="predicted"/>
<protein>
    <recommendedName>
        <fullName evidence="3">DUF4145 domain-containing protein</fullName>
    </recommendedName>
</protein>
<evidence type="ECO:0000313" key="1">
    <source>
        <dbReference type="EMBL" id="MFD0856803.1"/>
    </source>
</evidence>
<comment type="caution">
    <text evidence="1">The sequence shown here is derived from an EMBL/GenBank/DDBJ whole genome shotgun (WGS) entry which is preliminary data.</text>
</comment>